<comment type="subcellular location">
    <subcellularLocation>
        <location evidence="1">Membrane</location>
        <topology evidence="1">Multi-pass membrane protein</topology>
    </subcellularLocation>
</comment>
<evidence type="ECO:0000256" key="4">
    <source>
        <dbReference type="ARBA" id="ARBA00022692"/>
    </source>
</evidence>
<dbReference type="InterPro" id="IPR027469">
    <property type="entry name" value="Cation_efflux_TMD_sf"/>
</dbReference>
<feature type="transmembrane region" description="Helical" evidence="7">
    <location>
        <begin position="23"/>
        <end position="41"/>
    </location>
</feature>
<dbReference type="InterPro" id="IPR002524">
    <property type="entry name" value="Cation_efflux"/>
</dbReference>
<evidence type="ECO:0000256" key="7">
    <source>
        <dbReference type="SAM" id="Phobius"/>
    </source>
</evidence>
<evidence type="ECO:0000256" key="5">
    <source>
        <dbReference type="ARBA" id="ARBA00022989"/>
    </source>
</evidence>
<dbReference type="NCBIfam" id="TIGR01297">
    <property type="entry name" value="CDF"/>
    <property type="match status" value="1"/>
</dbReference>
<dbReference type="RefSeq" id="WP_225423611.1">
    <property type="nucleotide sequence ID" value="NZ_JBHTOP010000002.1"/>
</dbReference>
<dbReference type="InterPro" id="IPR036837">
    <property type="entry name" value="Cation_efflux_CTD_sf"/>
</dbReference>
<evidence type="ECO:0000259" key="8">
    <source>
        <dbReference type="Pfam" id="PF01545"/>
    </source>
</evidence>
<dbReference type="InterPro" id="IPR058533">
    <property type="entry name" value="Cation_efflux_TM"/>
</dbReference>
<evidence type="ECO:0000256" key="2">
    <source>
        <dbReference type="ARBA" id="ARBA00008114"/>
    </source>
</evidence>
<feature type="transmembrane region" description="Helical" evidence="7">
    <location>
        <begin position="107"/>
        <end position="130"/>
    </location>
</feature>
<feature type="domain" description="Cation efflux protein transmembrane" evidence="8">
    <location>
        <begin position="104"/>
        <end position="235"/>
    </location>
</feature>
<sequence length="321" mass="35269">MPNNWNTIQSKVVYDLKRARHRLWLNVAAYLVLFIIEYVLANIGHSNVLRADAFNNLSGILGTGLLITGLIIAARTHDEDLFGAPISEAEQRSLGPRIQQSRFRFETVYTLVSGLIMAAIAIDIIYKGIISLSHQASAKTPTPITGIGAAISGIILLGLYFYNKYSSVKLNNATLSAAAKDILGDTLTSFATTISIFGSILFQLKWLDGVASMLIGLYILNSGITIFRESSLKLVDYFDPNLEAAYQQALIQVAGVKDIIFLKAHYDGSLIMLDVTVVVDSNMTAQEIYQLTNNINDLMQAKFGVTQTDVMIHPDQIVFSK</sequence>
<dbReference type="InterPro" id="IPR027470">
    <property type="entry name" value="Cation_efflux_CTD"/>
</dbReference>
<dbReference type="Gene3D" id="3.30.70.1350">
    <property type="entry name" value="Cation efflux protein, cytoplasmic domain"/>
    <property type="match status" value="1"/>
</dbReference>
<feature type="domain" description="Cation efflux protein cytoplasmic" evidence="9">
    <location>
        <begin position="245"/>
        <end position="315"/>
    </location>
</feature>
<evidence type="ECO:0000313" key="11">
    <source>
        <dbReference type="Proteomes" id="UP001597267"/>
    </source>
</evidence>
<dbReference type="SUPFAM" id="SSF161111">
    <property type="entry name" value="Cation efflux protein transmembrane domain-like"/>
    <property type="match status" value="1"/>
</dbReference>
<dbReference type="PANTHER" id="PTHR43840:SF50">
    <property type="entry name" value="MANGANESE EFFLUX SYSTEM PROTEIN MNES"/>
    <property type="match status" value="1"/>
</dbReference>
<reference evidence="11" key="1">
    <citation type="journal article" date="2019" name="Int. J. Syst. Evol. Microbiol.">
        <title>The Global Catalogue of Microorganisms (GCM) 10K type strain sequencing project: providing services to taxonomists for standard genome sequencing and annotation.</title>
        <authorList>
            <consortium name="The Broad Institute Genomics Platform"/>
            <consortium name="The Broad Institute Genome Sequencing Center for Infectious Disease"/>
            <person name="Wu L."/>
            <person name="Ma J."/>
        </authorList>
    </citation>
    <scope>NUCLEOTIDE SEQUENCE [LARGE SCALE GENOMIC DNA]</scope>
    <source>
        <strain evidence="11">CCM 8896</strain>
    </source>
</reference>
<evidence type="ECO:0000256" key="1">
    <source>
        <dbReference type="ARBA" id="ARBA00004141"/>
    </source>
</evidence>
<dbReference type="EMBL" id="JBHTOP010000002">
    <property type="protein sequence ID" value="MFD1670736.1"/>
    <property type="molecule type" value="Genomic_DNA"/>
</dbReference>
<dbReference type="Pfam" id="PF16916">
    <property type="entry name" value="ZT_dimer"/>
    <property type="match status" value="1"/>
</dbReference>
<keyword evidence="11" id="KW-1185">Reference proteome</keyword>
<accession>A0ABW4J2Z5</accession>
<proteinExistence type="inferred from homology"/>
<dbReference type="Pfam" id="PF01545">
    <property type="entry name" value="Cation_efflux"/>
    <property type="match status" value="1"/>
</dbReference>
<evidence type="ECO:0000259" key="9">
    <source>
        <dbReference type="Pfam" id="PF16916"/>
    </source>
</evidence>
<feature type="transmembrane region" description="Helical" evidence="7">
    <location>
        <begin position="53"/>
        <end position="74"/>
    </location>
</feature>
<gene>
    <name evidence="10" type="ORF">ACFQ5M_01355</name>
</gene>
<dbReference type="InterPro" id="IPR050291">
    <property type="entry name" value="CDF_Transporter"/>
</dbReference>
<feature type="transmembrane region" description="Helical" evidence="7">
    <location>
        <begin position="182"/>
        <end position="204"/>
    </location>
</feature>
<keyword evidence="6 7" id="KW-0472">Membrane</keyword>
<comment type="caution">
    <text evidence="10">The sequence shown here is derived from an EMBL/GenBank/DDBJ whole genome shotgun (WGS) entry which is preliminary data.</text>
</comment>
<keyword evidence="3" id="KW-0813">Transport</keyword>
<feature type="transmembrane region" description="Helical" evidence="7">
    <location>
        <begin position="142"/>
        <end position="162"/>
    </location>
</feature>
<dbReference type="Gene3D" id="1.20.1510.10">
    <property type="entry name" value="Cation efflux protein transmembrane domain"/>
    <property type="match status" value="1"/>
</dbReference>
<organism evidence="10 11">
    <name type="scientific">Agrilactobacillus yilanensis</name>
    <dbReference type="NCBI Taxonomy" id="2485997"/>
    <lineage>
        <taxon>Bacteria</taxon>
        <taxon>Bacillati</taxon>
        <taxon>Bacillota</taxon>
        <taxon>Bacilli</taxon>
        <taxon>Lactobacillales</taxon>
        <taxon>Lactobacillaceae</taxon>
        <taxon>Agrilactobacillus</taxon>
    </lineage>
</organism>
<protein>
    <submittedName>
        <fullName evidence="10">Cation diffusion facilitator family transporter</fullName>
    </submittedName>
</protein>
<dbReference type="Proteomes" id="UP001597267">
    <property type="component" value="Unassembled WGS sequence"/>
</dbReference>
<name>A0ABW4J2Z5_9LACO</name>
<keyword evidence="5 7" id="KW-1133">Transmembrane helix</keyword>
<evidence type="ECO:0000313" key="10">
    <source>
        <dbReference type="EMBL" id="MFD1670736.1"/>
    </source>
</evidence>
<dbReference type="SUPFAM" id="SSF160240">
    <property type="entry name" value="Cation efflux protein cytoplasmic domain-like"/>
    <property type="match status" value="1"/>
</dbReference>
<dbReference type="PANTHER" id="PTHR43840">
    <property type="entry name" value="MITOCHONDRIAL METAL TRANSPORTER 1-RELATED"/>
    <property type="match status" value="1"/>
</dbReference>
<keyword evidence="4 7" id="KW-0812">Transmembrane</keyword>
<feature type="transmembrane region" description="Helical" evidence="7">
    <location>
        <begin position="210"/>
        <end position="227"/>
    </location>
</feature>
<evidence type="ECO:0000256" key="3">
    <source>
        <dbReference type="ARBA" id="ARBA00022448"/>
    </source>
</evidence>
<evidence type="ECO:0000256" key="6">
    <source>
        <dbReference type="ARBA" id="ARBA00023136"/>
    </source>
</evidence>
<comment type="similarity">
    <text evidence="2">Belongs to the cation diffusion facilitator (CDF) transporter (TC 2.A.4) family.</text>
</comment>